<keyword evidence="1 2" id="KW-0694">RNA-binding</keyword>
<dbReference type="Pfam" id="PF00076">
    <property type="entry name" value="RRM_1"/>
    <property type="match status" value="1"/>
</dbReference>
<feature type="domain" description="RRM" evidence="3">
    <location>
        <begin position="91"/>
        <end position="141"/>
    </location>
</feature>
<dbReference type="AlphaFoldDB" id="A0AAD4MVX7"/>
<dbReference type="InterPro" id="IPR035979">
    <property type="entry name" value="RBD_domain_sf"/>
</dbReference>
<dbReference type="GO" id="GO:0003723">
    <property type="term" value="F:RNA binding"/>
    <property type="evidence" value="ECO:0007669"/>
    <property type="project" value="UniProtKB-UniRule"/>
</dbReference>
<proteinExistence type="predicted"/>
<dbReference type="InterPro" id="IPR052462">
    <property type="entry name" value="SLIRP/GR-RBP-like"/>
</dbReference>
<dbReference type="PANTHER" id="PTHR48027">
    <property type="entry name" value="HETEROGENEOUS NUCLEAR RIBONUCLEOPROTEIN 87F-RELATED"/>
    <property type="match status" value="1"/>
</dbReference>
<evidence type="ECO:0000313" key="4">
    <source>
        <dbReference type="EMBL" id="KAI1705549.1"/>
    </source>
</evidence>
<dbReference type="SUPFAM" id="SSF54928">
    <property type="entry name" value="RNA-binding domain, RBD"/>
    <property type="match status" value="1"/>
</dbReference>
<dbReference type="InterPro" id="IPR000504">
    <property type="entry name" value="RRM_dom"/>
</dbReference>
<dbReference type="EMBL" id="JAKKPZ010000055">
    <property type="protein sequence ID" value="KAI1705549.1"/>
    <property type="molecule type" value="Genomic_DNA"/>
</dbReference>
<evidence type="ECO:0000313" key="5">
    <source>
        <dbReference type="Proteomes" id="UP001201812"/>
    </source>
</evidence>
<sequence>MVSRSPLLQIYLRSIPIPTPHLCVLRSIQPSSQTPSSSWIHQETNLRRFSSFRRPLEEFSPNKSNKDLRNVFPRYPDNFIYKPLRGYDENRTIFVGGLSKYSTAKSLYNHFLPFGTITGCSLAQNIKTGLSKNFGFVEFESILEKNSNSHW</sequence>
<dbReference type="PROSITE" id="PS50102">
    <property type="entry name" value="RRM"/>
    <property type="match status" value="1"/>
</dbReference>
<dbReference type="Gene3D" id="3.30.70.330">
    <property type="match status" value="1"/>
</dbReference>
<evidence type="ECO:0000256" key="2">
    <source>
        <dbReference type="PROSITE-ProRule" id="PRU00176"/>
    </source>
</evidence>
<gene>
    <name evidence="4" type="ORF">DdX_13511</name>
</gene>
<keyword evidence="5" id="KW-1185">Reference proteome</keyword>
<evidence type="ECO:0000256" key="1">
    <source>
        <dbReference type="ARBA" id="ARBA00022884"/>
    </source>
</evidence>
<comment type="caution">
    <text evidence="4">The sequence shown here is derived from an EMBL/GenBank/DDBJ whole genome shotgun (WGS) entry which is preliminary data.</text>
</comment>
<dbReference type="InterPro" id="IPR012677">
    <property type="entry name" value="Nucleotide-bd_a/b_plait_sf"/>
</dbReference>
<name>A0AAD4MVX7_9BILA</name>
<dbReference type="Proteomes" id="UP001201812">
    <property type="component" value="Unassembled WGS sequence"/>
</dbReference>
<organism evidence="4 5">
    <name type="scientific">Ditylenchus destructor</name>
    <dbReference type="NCBI Taxonomy" id="166010"/>
    <lineage>
        <taxon>Eukaryota</taxon>
        <taxon>Metazoa</taxon>
        <taxon>Ecdysozoa</taxon>
        <taxon>Nematoda</taxon>
        <taxon>Chromadorea</taxon>
        <taxon>Rhabditida</taxon>
        <taxon>Tylenchina</taxon>
        <taxon>Tylenchomorpha</taxon>
        <taxon>Sphaerularioidea</taxon>
        <taxon>Anguinidae</taxon>
        <taxon>Anguininae</taxon>
        <taxon>Ditylenchus</taxon>
    </lineage>
</organism>
<protein>
    <submittedName>
        <fullName evidence="4">RNA recognition motif domain-containing protein</fullName>
    </submittedName>
</protein>
<accession>A0AAD4MVX7</accession>
<evidence type="ECO:0000259" key="3">
    <source>
        <dbReference type="PROSITE" id="PS50102"/>
    </source>
</evidence>
<dbReference type="SMART" id="SM00360">
    <property type="entry name" value="RRM"/>
    <property type="match status" value="1"/>
</dbReference>
<reference evidence="4" key="1">
    <citation type="submission" date="2022-01" db="EMBL/GenBank/DDBJ databases">
        <title>Genome Sequence Resource for Two Populations of Ditylenchus destructor, the Migratory Endoparasitic Phytonematode.</title>
        <authorList>
            <person name="Zhang H."/>
            <person name="Lin R."/>
            <person name="Xie B."/>
        </authorList>
    </citation>
    <scope>NUCLEOTIDE SEQUENCE</scope>
    <source>
        <strain evidence="4">BazhouSP</strain>
    </source>
</reference>